<protein>
    <submittedName>
        <fullName evidence="1">Uncharacterized protein</fullName>
    </submittedName>
</protein>
<gene>
    <name evidence="1" type="ORF">OCBIM_22020118mg</name>
</gene>
<reference evidence="1" key="1">
    <citation type="submission" date="2015-07" db="EMBL/GenBank/DDBJ databases">
        <title>MeaNS - Measles Nucleotide Surveillance Program.</title>
        <authorList>
            <person name="Tran T."/>
            <person name="Druce J."/>
        </authorList>
    </citation>
    <scope>NUCLEOTIDE SEQUENCE</scope>
    <source>
        <strain evidence="1">UCB-OBI-ISO-001</strain>
        <tissue evidence="1">Gonad</tissue>
    </source>
</reference>
<evidence type="ECO:0000313" key="1">
    <source>
        <dbReference type="EMBL" id="KOF63156.1"/>
    </source>
</evidence>
<dbReference type="AlphaFoldDB" id="A0A0L8FID9"/>
<dbReference type="EMBL" id="KQ431468">
    <property type="protein sequence ID" value="KOF63156.1"/>
    <property type="molecule type" value="Genomic_DNA"/>
</dbReference>
<organism evidence="1">
    <name type="scientific">Octopus bimaculoides</name>
    <name type="common">California two-spotted octopus</name>
    <dbReference type="NCBI Taxonomy" id="37653"/>
    <lineage>
        <taxon>Eukaryota</taxon>
        <taxon>Metazoa</taxon>
        <taxon>Spiralia</taxon>
        <taxon>Lophotrochozoa</taxon>
        <taxon>Mollusca</taxon>
        <taxon>Cephalopoda</taxon>
        <taxon>Coleoidea</taxon>
        <taxon>Octopodiformes</taxon>
        <taxon>Octopoda</taxon>
        <taxon>Incirrata</taxon>
        <taxon>Octopodidae</taxon>
        <taxon>Octopus</taxon>
    </lineage>
</organism>
<proteinExistence type="predicted"/>
<name>A0A0L8FID9_OCTBM</name>
<sequence length="72" mass="8382">MRMISVISLVVIRNSYCDAQFGEIAHSEWMLGKFYRKFGLLFSLSGKTKMYSDLLTLIKHFVLKISFVLIVF</sequence>
<accession>A0A0L8FID9</accession>